<keyword evidence="2 6" id="KW-0132">Cell division</keyword>
<evidence type="ECO:0000259" key="7">
    <source>
        <dbReference type="Pfam" id="PF03775"/>
    </source>
</evidence>
<evidence type="ECO:0000313" key="9">
    <source>
        <dbReference type="EMBL" id="SEI93231.1"/>
    </source>
</evidence>
<dbReference type="GO" id="GO:0000917">
    <property type="term" value="P:division septum assembly"/>
    <property type="evidence" value="ECO:0007669"/>
    <property type="project" value="UniProtKB-KW"/>
</dbReference>
<dbReference type="PANTHER" id="PTHR34108">
    <property type="entry name" value="SEPTUM SITE-DETERMINING PROTEIN MINC"/>
    <property type="match status" value="1"/>
</dbReference>
<dbReference type="InterPro" id="IPR005526">
    <property type="entry name" value="Septum_form_inhib_MinC_C"/>
</dbReference>
<dbReference type="InterPro" id="IPR036145">
    <property type="entry name" value="MinC_C_sf"/>
</dbReference>
<comment type="function">
    <text evidence="6">Cell division inhibitor that blocks the formation of polar Z ring septums. Rapidly oscillates between the poles of the cell to destabilize FtsZ filaments that have formed before they mature into polar Z rings. Prevents FtsZ polymerization.</text>
</comment>
<dbReference type="Pfam" id="PF03775">
    <property type="entry name" value="MinC_C"/>
    <property type="match status" value="1"/>
</dbReference>
<comment type="subunit">
    <text evidence="5 6">Interacts with MinD and FtsZ.</text>
</comment>
<dbReference type="PANTHER" id="PTHR34108:SF1">
    <property type="entry name" value="SEPTUM SITE-DETERMINING PROTEIN MINC"/>
    <property type="match status" value="1"/>
</dbReference>
<dbReference type="STRING" id="1130080.SAMN04488113_13427"/>
<evidence type="ECO:0000256" key="2">
    <source>
        <dbReference type="ARBA" id="ARBA00022618"/>
    </source>
</evidence>
<evidence type="ECO:0000256" key="6">
    <source>
        <dbReference type="HAMAP-Rule" id="MF_00267"/>
    </source>
</evidence>
<evidence type="ECO:0000256" key="4">
    <source>
        <dbReference type="ARBA" id="ARBA00023306"/>
    </source>
</evidence>
<dbReference type="HAMAP" id="MF_00267">
    <property type="entry name" value="MinC"/>
    <property type="match status" value="1"/>
</dbReference>
<evidence type="ECO:0000259" key="8">
    <source>
        <dbReference type="Pfam" id="PF22642"/>
    </source>
</evidence>
<organism evidence="9 10">
    <name type="scientific">Alkalibacterium gilvum</name>
    <dbReference type="NCBI Taxonomy" id="1130080"/>
    <lineage>
        <taxon>Bacteria</taxon>
        <taxon>Bacillati</taxon>
        <taxon>Bacillota</taxon>
        <taxon>Bacilli</taxon>
        <taxon>Lactobacillales</taxon>
        <taxon>Carnobacteriaceae</taxon>
        <taxon>Alkalibacterium</taxon>
    </lineage>
</organism>
<keyword evidence="4 6" id="KW-0131">Cell cycle</keyword>
<dbReference type="InterPro" id="IPR016098">
    <property type="entry name" value="CAP/MinC_C"/>
</dbReference>
<evidence type="ECO:0000256" key="5">
    <source>
        <dbReference type="ARBA" id="ARBA00046874"/>
    </source>
</evidence>
<dbReference type="AlphaFoldDB" id="A0A1H6ULP1"/>
<accession>A0A1H6ULP1</accession>
<dbReference type="RefSeq" id="WP_091635887.1">
    <property type="nucleotide sequence ID" value="NZ_FNYW01000034.1"/>
</dbReference>
<dbReference type="GO" id="GO:1901891">
    <property type="term" value="P:regulation of cell septum assembly"/>
    <property type="evidence" value="ECO:0007669"/>
    <property type="project" value="InterPro"/>
</dbReference>
<proteinExistence type="inferred from homology"/>
<evidence type="ECO:0000313" key="10">
    <source>
        <dbReference type="Proteomes" id="UP000198564"/>
    </source>
</evidence>
<sequence length="228" mass="25509">MKSTVSLKGTQEGYQLIIKSSDSLEDAYEELRSLTSQMKKDAHSSKKITFTVKTGLRLLTEDEKEKIKEIVEDNLFEISSFESDVILMEKCLDWHKAASPKLEVRTVRSGQLVEAEGDMLLIGVVHPGGVVRATGNIYIIGELKGTAHAGVNGRENAVVVANFRYNAQVRIGDNVHIIEKKNQQKDEEADTTEFVYVNDLHIIEVSKLEELKDIRPELDNYVGGIYNG</sequence>
<name>A0A1H6ULP1_9LACT</name>
<gene>
    <name evidence="6" type="primary">minC</name>
    <name evidence="9" type="ORF">SAMN04488113_13427</name>
</gene>
<dbReference type="EMBL" id="FNYW01000034">
    <property type="protein sequence ID" value="SEI93231.1"/>
    <property type="molecule type" value="Genomic_DNA"/>
</dbReference>
<dbReference type="Gene3D" id="3.30.160.540">
    <property type="match status" value="1"/>
</dbReference>
<dbReference type="Gene3D" id="2.160.20.70">
    <property type="match status" value="1"/>
</dbReference>
<dbReference type="Proteomes" id="UP000198564">
    <property type="component" value="Unassembled WGS sequence"/>
</dbReference>
<dbReference type="SUPFAM" id="SSF63848">
    <property type="entry name" value="Cell-division inhibitor MinC, C-terminal domain"/>
    <property type="match status" value="1"/>
</dbReference>
<dbReference type="Pfam" id="PF22642">
    <property type="entry name" value="MinC_N_1"/>
    <property type="match status" value="1"/>
</dbReference>
<protein>
    <recommendedName>
        <fullName evidence="6">Probable septum site-determining protein MinC</fullName>
    </recommendedName>
</protein>
<keyword evidence="3 6" id="KW-0717">Septation</keyword>
<feature type="domain" description="Septum formation inhibitor MinC C-terminal" evidence="7">
    <location>
        <begin position="105"/>
        <end position="198"/>
    </location>
</feature>
<evidence type="ECO:0000256" key="3">
    <source>
        <dbReference type="ARBA" id="ARBA00023210"/>
    </source>
</evidence>
<evidence type="ECO:0000256" key="1">
    <source>
        <dbReference type="ARBA" id="ARBA00006291"/>
    </source>
</evidence>
<dbReference type="GO" id="GO:0000902">
    <property type="term" value="P:cell morphogenesis"/>
    <property type="evidence" value="ECO:0007669"/>
    <property type="project" value="InterPro"/>
</dbReference>
<comment type="similarity">
    <text evidence="1 6">Belongs to the MinC family.</text>
</comment>
<dbReference type="InterPro" id="IPR013033">
    <property type="entry name" value="MinC"/>
</dbReference>
<dbReference type="OrthoDB" id="9790810at2"/>
<feature type="domain" description="Septum site-determining protein MinC N-terminal" evidence="8">
    <location>
        <begin position="5"/>
        <end position="80"/>
    </location>
</feature>
<reference evidence="10" key="1">
    <citation type="submission" date="2016-10" db="EMBL/GenBank/DDBJ databases">
        <authorList>
            <person name="Varghese N."/>
            <person name="Submissions S."/>
        </authorList>
    </citation>
    <scope>NUCLEOTIDE SEQUENCE [LARGE SCALE GENOMIC DNA]</scope>
    <source>
        <strain evidence="10">DSM 25751</strain>
    </source>
</reference>
<keyword evidence="10" id="KW-1185">Reference proteome</keyword>
<dbReference type="InterPro" id="IPR055219">
    <property type="entry name" value="MinC_N_1"/>
</dbReference>